<sequence>MSLIIRSKFDNAKLEGEKRILLKRRRAKGAPESAPRRRPAAAELSSPTADLIRPIIGFAYSKTSPIDTFDDVRNAPESVERQPAIVTGAGGRGRRERGTRHQRKFVQYLGVLFVVPNK</sequence>
<feature type="region of interest" description="Disordered" evidence="1">
    <location>
        <begin position="25"/>
        <end position="45"/>
    </location>
</feature>
<organism evidence="2 3">
    <name type="scientific">Eumeta variegata</name>
    <name type="common">Bagworm moth</name>
    <name type="synonym">Eumeta japonica</name>
    <dbReference type="NCBI Taxonomy" id="151549"/>
    <lineage>
        <taxon>Eukaryota</taxon>
        <taxon>Metazoa</taxon>
        <taxon>Ecdysozoa</taxon>
        <taxon>Arthropoda</taxon>
        <taxon>Hexapoda</taxon>
        <taxon>Insecta</taxon>
        <taxon>Pterygota</taxon>
        <taxon>Neoptera</taxon>
        <taxon>Endopterygota</taxon>
        <taxon>Lepidoptera</taxon>
        <taxon>Glossata</taxon>
        <taxon>Ditrysia</taxon>
        <taxon>Tineoidea</taxon>
        <taxon>Psychidae</taxon>
        <taxon>Oiketicinae</taxon>
        <taxon>Eumeta</taxon>
    </lineage>
</organism>
<dbReference type="EMBL" id="BGZK01000968">
    <property type="protein sequence ID" value="GBP66827.1"/>
    <property type="molecule type" value="Genomic_DNA"/>
</dbReference>
<dbReference type="Proteomes" id="UP000299102">
    <property type="component" value="Unassembled WGS sequence"/>
</dbReference>
<evidence type="ECO:0000313" key="3">
    <source>
        <dbReference type="Proteomes" id="UP000299102"/>
    </source>
</evidence>
<protein>
    <submittedName>
        <fullName evidence="2">Uncharacterized protein</fullName>
    </submittedName>
</protein>
<reference evidence="2 3" key="1">
    <citation type="journal article" date="2019" name="Commun. Biol.">
        <title>The bagworm genome reveals a unique fibroin gene that provides high tensile strength.</title>
        <authorList>
            <person name="Kono N."/>
            <person name="Nakamura H."/>
            <person name="Ohtoshi R."/>
            <person name="Tomita M."/>
            <person name="Numata K."/>
            <person name="Arakawa K."/>
        </authorList>
    </citation>
    <scope>NUCLEOTIDE SEQUENCE [LARGE SCALE GENOMIC DNA]</scope>
</reference>
<dbReference type="AlphaFoldDB" id="A0A4C1XX72"/>
<evidence type="ECO:0000256" key="1">
    <source>
        <dbReference type="SAM" id="MobiDB-lite"/>
    </source>
</evidence>
<proteinExistence type="predicted"/>
<keyword evidence="3" id="KW-1185">Reference proteome</keyword>
<comment type="caution">
    <text evidence="2">The sequence shown here is derived from an EMBL/GenBank/DDBJ whole genome shotgun (WGS) entry which is preliminary data.</text>
</comment>
<evidence type="ECO:0000313" key="2">
    <source>
        <dbReference type="EMBL" id="GBP66827.1"/>
    </source>
</evidence>
<name>A0A4C1XX72_EUMVA</name>
<accession>A0A4C1XX72</accession>
<gene>
    <name evidence="2" type="ORF">EVAR_59524_1</name>
</gene>